<dbReference type="PANTHER" id="PTHR30011:SF16">
    <property type="entry name" value="C2H2 FINGER DOMAIN TRANSCRIPTION FACTOR (EUROFUNG)-RELATED"/>
    <property type="match status" value="1"/>
</dbReference>
<dbReference type="RefSeq" id="WP_128641482.1">
    <property type="nucleotide sequence ID" value="NZ_CP008947.1"/>
</dbReference>
<gene>
    <name evidence="6" type="ORF">EP51_31750</name>
</gene>
<feature type="domain" description="Luciferase-like" evidence="5">
    <location>
        <begin position="32"/>
        <end position="211"/>
    </location>
</feature>
<dbReference type="GO" id="GO:0004497">
    <property type="term" value="F:monooxygenase activity"/>
    <property type="evidence" value="ECO:0007669"/>
    <property type="project" value="UniProtKB-KW"/>
</dbReference>
<keyword evidence="3" id="KW-0560">Oxidoreductase</keyword>
<dbReference type="EMBL" id="CP008947">
    <property type="protein sequence ID" value="AII08958.1"/>
    <property type="molecule type" value="Genomic_DNA"/>
</dbReference>
<dbReference type="InterPro" id="IPR011251">
    <property type="entry name" value="Luciferase-like_dom"/>
</dbReference>
<evidence type="ECO:0000256" key="3">
    <source>
        <dbReference type="ARBA" id="ARBA00023002"/>
    </source>
</evidence>
<keyword evidence="4 6" id="KW-0503">Monooxygenase</keyword>
<organism evidence="6 7">
    <name type="scientific">Rhodococcus opacus</name>
    <name type="common">Nocardia opaca</name>
    <dbReference type="NCBI Taxonomy" id="37919"/>
    <lineage>
        <taxon>Bacteria</taxon>
        <taxon>Bacillati</taxon>
        <taxon>Actinomycetota</taxon>
        <taxon>Actinomycetes</taxon>
        <taxon>Mycobacteriales</taxon>
        <taxon>Nocardiaceae</taxon>
        <taxon>Rhodococcus</taxon>
    </lineage>
</organism>
<dbReference type="Pfam" id="PF00296">
    <property type="entry name" value="Bac_luciferase"/>
    <property type="match status" value="1"/>
</dbReference>
<name>A0A076EUK5_RHOOP</name>
<dbReference type="Proteomes" id="UP000028488">
    <property type="component" value="Chromosome"/>
</dbReference>
<evidence type="ECO:0000259" key="5">
    <source>
        <dbReference type="Pfam" id="PF00296"/>
    </source>
</evidence>
<dbReference type="SUPFAM" id="SSF51679">
    <property type="entry name" value="Bacterial luciferase-like"/>
    <property type="match status" value="1"/>
</dbReference>
<sequence>MSLVLGIELDGEGAHPEAWRRAAHTPDRLLTGRTVADRVAAAENAGFTFASFDDSLLPPGAGGGPVGRIDAVNRAAFVAATTSTIGLVPVVGTTYAEPFHTSSQLATLDYASRGRGGWIAARDTDPRVASALGRAEVTAPADLAQEEWDAITVVRDLWDSWEDDAVIRDYATGRFLDRDRVHYLDFQGETYSVKGPAIVPRPPQGQLVVFGRAGDTDPSLVDVVLVSGPTVEDTVEAAVRAKAGGAVLVFAELDVALGASTPAPPSGRVSFAGDATGLVDLLRTLDAHVDGVRLHPAVVDEDLPVLARFVVPALLRAGIAHRPVPGSTLRGTLGLDRPVTRFQAERLEHSSR</sequence>
<proteinExistence type="predicted"/>
<dbReference type="GO" id="GO:0016705">
    <property type="term" value="F:oxidoreductase activity, acting on paired donors, with incorporation or reduction of molecular oxygen"/>
    <property type="evidence" value="ECO:0007669"/>
    <property type="project" value="InterPro"/>
</dbReference>
<keyword evidence="2" id="KW-0288">FMN</keyword>
<dbReference type="PANTHER" id="PTHR30011">
    <property type="entry name" value="ALKANESULFONATE MONOOXYGENASE-RELATED"/>
    <property type="match status" value="1"/>
</dbReference>
<accession>A0A076EUK5</accession>
<keyword evidence="1" id="KW-0285">Flavoprotein</keyword>
<dbReference type="Gene3D" id="3.20.20.30">
    <property type="entry name" value="Luciferase-like domain"/>
    <property type="match status" value="1"/>
</dbReference>
<evidence type="ECO:0000313" key="7">
    <source>
        <dbReference type="Proteomes" id="UP000028488"/>
    </source>
</evidence>
<dbReference type="AlphaFoldDB" id="A0A076EUK5"/>
<evidence type="ECO:0000313" key="6">
    <source>
        <dbReference type="EMBL" id="AII08958.1"/>
    </source>
</evidence>
<dbReference type="InterPro" id="IPR051260">
    <property type="entry name" value="Diverse_substr_monoxygenases"/>
</dbReference>
<evidence type="ECO:0000256" key="2">
    <source>
        <dbReference type="ARBA" id="ARBA00022643"/>
    </source>
</evidence>
<dbReference type="eggNOG" id="COG2141">
    <property type="taxonomic scope" value="Bacteria"/>
</dbReference>
<protein>
    <submittedName>
        <fullName evidence="6">Nitrilotriacetate monooxygenase</fullName>
    </submittedName>
</protein>
<reference evidence="6 7" key="1">
    <citation type="submission" date="2014-07" db="EMBL/GenBank/DDBJ databases">
        <title>Genome Sequence of Rhodococcus opacus Strain R7, a Biodegrader of Mono- and Polycyclic Aromatic Hydrocarbons.</title>
        <authorList>
            <person name="Di Gennaro P."/>
            <person name="Zampolli J."/>
            <person name="Presti I."/>
            <person name="Cappelletti M."/>
            <person name="D'Ursi P."/>
            <person name="Orro A."/>
            <person name="Mezzelani A."/>
            <person name="Milanesi L."/>
        </authorList>
    </citation>
    <scope>NUCLEOTIDE SEQUENCE [LARGE SCALE GENOMIC DNA]</scope>
    <source>
        <strain evidence="6 7">R7</strain>
    </source>
</reference>
<dbReference type="InterPro" id="IPR036661">
    <property type="entry name" value="Luciferase-like_sf"/>
</dbReference>
<evidence type="ECO:0000256" key="4">
    <source>
        <dbReference type="ARBA" id="ARBA00023033"/>
    </source>
</evidence>
<evidence type="ECO:0000256" key="1">
    <source>
        <dbReference type="ARBA" id="ARBA00022630"/>
    </source>
</evidence>